<proteinExistence type="inferred from homology"/>
<dbReference type="GO" id="GO:0005874">
    <property type="term" value="C:microtubule"/>
    <property type="evidence" value="ECO:0007669"/>
    <property type="project" value="UniProtKB-KW"/>
</dbReference>
<dbReference type="GO" id="GO:0005524">
    <property type="term" value="F:ATP binding"/>
    <property type="evidence" value="ECO:0007669"/>
    <property type="project" value="UniProtKB-KW"/>
</dbReference>
<evidence type="ECO:0000256" key="8">
    <source>
        <dbReference type="ARBA" id="ARBA00023212"/>
    </source>
</evidence>
<dbReference type="GO" id="GO:0005819">
    <property type="term" value="C:spindle"/>
    <property type="evidence" value="ECO:0007669"/>
    <property type="project" value="UniProtKB-SubCell"/>
</dbReference>
<evidence type="ECO:0000256" key="4">
    <source>
        <dbReference type="ARBA" id="ARBA00022741"/>
    </source>
</evidence>
<protein>
    <submittedName>
        <fullName evidence="13">Kinesin family member 15</fullName>
    </submittedName>
</protein>
<dbReference type="InterPro" id="IPR044986">
    <property type="entry name" value="KIF15/KIN-12"/>
</dbReference>
<reference evidence="13" key="1">
    <citation type="submission" date="2025-08" db="UniProtKB">
        <authorList>
            <consortium name="Ensembl"/>
        </authorList>
    </citation>
    <scope>IDENTIFICATION</scope>
</reference>
<keyword evidence="8" id="KW-0206">Cytoskeleton</keyword>
<dbReference type="GO" id="GO:0000278">
    <property type="term" value="P:mitotic cell cycle"/>
    <property type="evidence" value="ECO:0007669"/>
    <property type="project" value="UniProtKB-ARBA"/>
</dbReference>
<dbReference type="PANTHER" id="PTHR37739">
    <property type="entry name" value="KINESIN-LIKE PROTEIN KIN-12D"/>
    <property type="match status" value="1"/>
</dbReference>
<dbReference type="PRINTS" id="PR00380">
    <property type="entry name" value="KINESINHEAVY"/>
</dbReference>
<dbReference type="GO" id="GO:0005813">
    <property type="term" value="C:centrosome"/>
    <property type="evidence" value="ECO:0007669"/>
    <property type="project" value="UniProtKB-ARBA"/>
</dbReference>
<keyword evidence="4" id="KW-0547">Nucleotide-binding</keyword>
<feature type="coiled-coil region" evidence="11">
    <location>
        <begin position="459"/>
        <end position="509"/>
    </location>
</feature>
<keyword evidence="3" id="KW-0493">Microtubule</keyword>
<dbReference type="GO" id="GO:0008017">
    <property type="term" value="F:microtubule binding"/>
    <property type="evidence" value="ECO:0007669"/>
    <property type="project" value="InterPro"/>
</dbReference>
<evidence type="ECO:0000256" key="3">
    <source>
        <dbReference type="ARBA" id="ARBA00022701"/>
    </source>
</evidence>
<evidence type="ECO:0000256" key="6">
    <source>
        <dbReference type="ARBA" id="ARBA00023054"/>
    </source>
</evidence>
<dbReference type="GO" id="GO:0005829">
    <property type="term" value="C:cytosol"/>
    <property type="evidence" value="ECO:0007669"/>
    <property type="project" value="UniProtKB-ARBA"/>
</dbReference>
<feature type="coiled-coil region" evidence="11">
    <location>
        <begin position="978"/>
        <end position="1016"/>
    </location>
</feature>
<feature type="domain" description="Kinesin motor" evidence="12">
    <location>
        <begin position="87"/>
        <end position="337"/>
    </location>
</feature>
<dbReference type="Proteomes" id="UP000472275">
    <property type="component" value="Chromosome 3"/>
</dbReference>
<feature type="coiled-coil region" evidence="11">
    <location>
        <begin position="540"/>
        <end position="599"/>
    </location>
</feature>
<evidence type="ECO:0000256" key="7">
    <source>
        <dbReference type="ARBA" id="ARBA00023175"/>
    </source>
</evidence>
<evidence type="ECO:0000313" key="14">
    <source>
        <dbReference type="Proteomes" id="UP000472275"/>
    </source>
</evidence>
<dbReference type="PROSITE" id="PS50067">
    <property type="entry name" value="KINESIN_MOTOR_2"/>
    <property type="match status" value="1"/>
</dbReference>
<dbReference type="InterPro" id="IPR027417">
    <property type="entry name" value="P-loop_NTPase"/>
</dbReference>
<evidence type="ECO:0000259" key="12">
    <source>
        <dbReference type="PROSITE" id="PS50067"/>
    </source>
</evidence>
<feature type="coiled-coil region" evidence="11">
    <location>
        <begin position="344"/>
        <end position="421"/>
    </location>
</feature>
<accession>A0A663DW35</accession>
<feature type="coiled-coil region" evidence="11">
    <location>
        <begin position="1058"/>
        <end position="1111"/>
    </location>
</feature>
<evidence type="ECO:0000256" key="1">
    <source>
        <dbReference type="ARBA" id="ARBA00004186"/>
    </source>
</evidence>
<dbReference type="Gene3D" id="3.40.850.10">
    <property type="entry name" value="Kinesin motor domain"/>
    <property type="match status" value="1"/>
</dbReference>
<evidence type="ECO:0000256" key="10">
    <source>
        <dbReference type="PROSITE-ProRule" id="PRU00283"/>
    </source>
</evidence>
<reference evidence="13" key="2">
    <citation type="submission" date="2025-09" db="UniProtKB">
        <authorList>
            <consortium name="Ensembl"/>
        </authorList>
    </citation>
    <scope>IDENTIFICATION</scope>
</reference>
<dbReference type="GeneTree" id="ENSGT00940000156463"/>
<feature type="coiled-coil region" evidence="11">
    <location>
        <begin position="918"/>
        <end position="945"/>
    </location>
</feature>
<dbReference type="InterPro" id="IPR036961">
    <property type="entry name" value="Kinesin_motor_dom_sf"/>
</dbReference>
<evidence type="ECO:0000256" key="9">
    <source>
        <dbReference type="ARBA" id="ARBA00034488"/>
    </source>
</evidence>
<comment type="caution">
    <text evidence="10">Lacks conserved residue(s) required for the propagation of feature annotation.</text>
</comment>
<keyword evidence="2" id="KW-0963">Cytoplasm</keyword>
<keyword evidence="6 11" id="KW-0175">Coiled coil</keyword>
<comment type="subcellular location">
    <subcellularLocation>
        <location evidence="1">Cytoplasm</location>
        <location evidence="1">Cytoskeleton</location>
        <location evidence="1">Spindle</location>
    </subcellularLocation>
</comment>
<evidence type="ECO:0000256" key="2">
    <source>
        <dbReference type="ARBA" id="ARBA00022490"/>
    </source>
</evidence>
<comment type="similarity">
    <text evidence="9">Belongs to the TRAFAC class myosin-kinesin ATPase superfamily. Kinesin family. KIN-12 subfamily.</text>
</comment>
<dbReference type="InterPro" id="IPR001752">
    <property type="entry name" value="Kinesin_motor_dom"/>
</dbReference>
<dbReference type="SUPFAM" id="SSF52540">
    <property type="entry name" value="P-loop containing nucleoside triphosphate hydrolases"/>
    <property type="match status" value="1"/>
</dbReference>
<keyword evidence="5" id="KW-0067">ATP-binding</keyword>
<dbReference type="GO" id="GO:0007018">
    <property type="term" value="P:microtubule-based movement"/>
    <property type="evidence" value="ECO:0007669"/>
    <property type="project" value="InterPro"/>
</dbReference>
<evidence type="ECO:0000256" key="11">
    <source>
        <dbReference type="SAM" id="Coils"/>
    </source>
</evidence>
<dbReference type="SMART" id="SM00129">
    <property type="entry name" value="KISc"/>
    <property type="match status" value="1"/>
</dbReference>
<keyword evidence="14" id="KW-1185">Reference proteome</keyword>
<organism evidence="13 14">
    <name type="scientific">Aquila chrysaetos chrysaetos</name>
    <dbReference type="NCBI Taxonomy" id="223781"/>
    <lineage>
        <taxon>Eukaryota</taxon>
        <taxon>Metazoa</taxon>
        <taxon>Chordata</taxon>
        <taxon>Craniata</taxon>
        <taxon>Vertebrata</taxon>
        <taxon>Euteleostomi</taxon>
        <taxon>Archelosauria</taxon>
        <taxon>Archosauria</taxon>
        <taxon>Dinosauria</taxon>
        <taxon>Saurischia</taxon>
        <taxon>Theropoda</taxon>
        <taxon>Coelurosauria</taxon>
        <taxon>Aves</taxon>
        <taxon>Neognathae</taxon>
        <taxon>Neoaves</taxon>
        <taxon>Telluraves</taxon>
        <taxon>Accipitrimorphae</taxon>
        <taxon>Accipitriformes</taxon>
        <taxon>Accipitridae</taxon>
        <taxon>Accipitrinae</taxon>
        <taxon>Aquila</taxon>
    </lineage>
</organism>
<evidence type="ECO:0000313" key="13">
    <source>
        <dbReference type="Ensembl" id="ENSACCP00020004145.1"/>
    </source>
</evidence>
<feature type="coiled-coil region" evidence="11">
    <location>
        <begin position="664"/>
        <end position="885"/>
    </location>
</feature>
<dbReference type="FunFam" id="3.40.850.10:FF:000034">
    <property type="entry name" value="Kinesin family member 15"/>
    <property type="match status" value="1"/>
</dbReference>
<keyword evidence="7" id="KW-0505">Motor protein</keyword>
<dbReference type="Pfam" id="PF00225">
    <property type="entry name" value="Kinesin"/>
    <property type="match status" value="1"/>
</dbReference>
<feature type="coiled-coil region" evidence="11">
    <location>
        <begin position="1142"/>
        <end position="1220"/>
    </location>
</feature>
<dbReference type="InterPro" id="IPR031794">
    <property type="entry name" value="HMMR_C"/>
</dbReference>
<gene>
    <name evidence="13" type="primary">KIF15</name>
</gene>
<dbReference type="GO" id="GO:0003777">
    <property type="term" value="F:microtubule motor activity"/>
    <property type="evidence" value="ECO:0007669"/>
    <property type="project" value="InterPro"/>
</dbReference>
<evidence type="ECO:0000256" key="5">
    <source>
        <dbReference type="ARBA" id="ARBA00022840"/>
    </source>
</evidence>
<dbReference type="Pfam" id="PF15908">
    <property type="entry name" value="HMMR_C"/>
    <property type="match status" value="1"/>
</dbReference>
<dbReference type="Ensembl" id="ENSACCT00020004312.1">
    <property type="protein sequence ID" value="ENSACCP00020004145.1"/>
    <property type="gene ID" value="ENSACCG00020002741.1"/>
</dbReference>
<dbReference type="PANTHER" id="PTHR37739:SF8">
    <property type="entry name" value="KINESIN-LIKE PROTEIN KIN-12D"/>
    <property type="match status" value="1"/>
</dbReference>
<sequence length="1232" mass="142574">SAPFVKSFITSVLIDLFWSNLMHKYSFSIEGDAIKVYVRVRPPSEGTVLTDGDQGLCLSVLSSNTIRLHSNFSSHFGNCLIFCSGQTGKTFTMMGPSDSDNFTHSLRGVIPRSFEYLFFLIEREKEKAGSGKSFLCKCSFIEIYNEQIFDLLDSASAGLFLREHIKKGVFVDGAVEQVLSSAAEAYQVLTMGWRNRRVASTSMNRESSRSHAVFTITVESMEKNREIVNIRSSLLNLVDLAGSERQKDTHTEGLRLKEAGNINRSLSCLGQVITALVDVGNGKQRHICYRDSKLTFLLRDSLGGNAKTCIIANVHPGSRCFGETLSTLNFAQRAKLIKNKAVVNEDTQGNVSQLQAEVKKLKEQLAQLTSVPSMRDMSNNINYMNNFLEAMLFWEKSEGEKKNLLEKIAQLEDLCAKKEKFIQSSKMIVKFREDHIVRLERLHKEGGGSLLPKEQDDLLSELREELQILREQMEQHPRIAKYAMENHNLREENKKLRSLQSVKKAQEIDAQTIAELEKAFLEASATEKNTGVEGNSLASVERLKARLLQTQSELASSKQEYEEFKELTKKKHMEQESELQSLRKANQHLENILEATKAHKRQEVSQLHKLHRETLKNITTPTKAYQLRSRLVPRISPELLDYHSEEMDDILKEPVPPEVNEQAYEVIAEELKVAQEQLSTMQTKLDEEESKNIKLQQHINKLEHHSAQIQELLSSERNDWNKERQELLEQMKSLEKQFQDTESKTDILKSEVYDLRIVLQSADKELSAVKLEYSAFREKQEKEISQLSGRHMDVQFQLDSVRLEHEKILEEKASLQDDYDNLQEVAKFETDQLKQQLEDRKQEAEAMKTELCNLLKLLKTEKEHNEKLTLQLQEDKENNSKQIQELRSLVNHKTESINGLTRELKDINCKYNLVLAAKEESKGIIDNQEKKIEELREALERRQIADNIERDLLCEDLHHTTDQLIRLTEASKKHDSLLQCAQEDITKKEALIQELREQLGKMTEELEKRKNEYELKMKQIDCFVESSSCPKTPPNFDVNLAKLLETHEQEIADRRASAINLEHLVHELNEERRAKNDEILRLKKHPDVQYIKEKEEEIAEERLAKVLEETKNTLKIKENTCLEITLEMERTRALELKAFREKEEIRSKLEETYEEKDRIGKEMDLLRKQVDFLAEENGKLLGHQNLNQKIQYLVKLKKDYAKLTEETEKLRVENAFLKESKKCDICRHRDQL</sequence>
<name>A0A663DW35_AQUCH</name>
<dbReference type="AlphaFoldDB" id="A0A663DW35"/>